<accession>A0A3M7PLC0</accession>
<evidence type="ECO:0000313" key="2">
    <source>
        <dbReference type="Proteomes" id="UP000276133"/>
    </source>
</evidence>
<reference evidence="1 2" key="1">
    <citation type="journal article" date="2018" name="Sci. Rep.">
        <title>Genomic signatures of local adaptation to the degree of environmental predictability in rotifers.</title>
        <authorList>
            <person name="Franch-Gras L."/>
            <person name="Hahn C."/>
            <person name="Garcia-Roger E.M."/>
            <person name="Carmona M.J."/>
            <person name="Serra M."/>
            <person name="Gomez A."/>
        </authorList>
    </citation>
    <scope>NUCLEOTIDE SEQUENCE [LARGE SCALE GENOMIC DNA]</scope>
    <source>
        <strain evidence="1">HYR1</strain>
    </source>
</reference>
<dbReference type="AlphaFoldDB" id="A0A3M7PLC0"/>
<comment type="caution">
    <text evidence="1">The sequence shown here is derived from an EMBL/GenBank/DDBJ whole genome shotgun (WGS) entry which is preliminary data.</text>
</comment>
<dbReference type="EMBL" id="REGN01010197">
    <property type="protein sequence ID" value="RMZ99520.1"/>
    <property type="molecule type" value="Genomic_DNA"/>
</dbReference>
<organism evidence="1 2">
    <name type="scientific">Brachionus plicatilis</name>
    <name type="common">Marine rotifer</name>
    <name type="synonym">Brachionus muelleri</name>
    <dbReference type="NCBI Taxonomy" id="10195"/>
    <lineage>
        <taxon>Eukaryota</taxon>
        <taxon>Metazoa</taxon>
        <taxon>Spiralia</taxon>
        <taxon>Gnathifera</taxon>
        <taxon>Rotifera</taxon>
        <taxon>Eurotatoria</taxon>
        <taxon>Monogononta</taxon>
        <taxon>Pseudotrocha</taxon>
        <taxon>Ploima</taxon>
        <taxon>Brachionidae</taxon>
        <taxon>Brachionus</taxon>
    </lineage>
</organism>
<protein>
    <submittedName>
        <fullName evidence="1">Carbonic anhydrase 2</fullName>
    </submittedName>
</protein>
<gene>
    <name evidence="1" type="ORF">BpHYR1_037346</name>
</gene>
<dbReference type="OrthoDB" id="166868at2759"/>
<proteinExistence type="predicted"/>
<sequence>MPKKNIWKLVEKFENESTVTKRVTNNPYAQSMVGVVEFIKNLNVDSMDDLIIFGVPVKNGSYVFGSALSFGICFNPSLIVHDGTYVIRYSIKAFYPNCLSIMCFFHLMQNVKKQTTKIQEESRKEIYKDVYKMRDTKSLQEFQSTETKILSKWQKKGFSDFAEYFSKQWICSEFKNWQLFLTRPGMEMSNSPIESYNRVIKDYFTNRVKFNMLPVIEIFVNVVKFESKSCKQPKEIPKLKQKDVSYSKVVLKSKKFEKVSNTNGLAVFKYRHKNNNIDYIEISDPECNCLEFQYLQLCQVFRYWDLSSFNSSFNLFKKKYPGLKLKDDEFVNKSNKKVGRYSLAKLCLTKDN</sequence>
<dbReference type="Proteomes" id="UP000276133">
    <property type="component" value="Unassembled WGS sequence"/>
</dbReference>
<name>A0A3M7PLC0_BRAPC</name>
<keyword evidence="2" id="KW-1185">Reference proteome</keyword>
<evidence type="ECO:0000313" key="1">
    <source>
        <dbReference type="EMBL" id="RMZ99520.1"/>
    </source>
</evidence>